<accession>A0A2I2L673</accession>
<dbReference type="RefSeq" id="YP_009449336.1">
    <property type="nucleotide sequence ID" value="NC_036594.1"/>
</dbReference>
<gene>
    <name evidence="1" type="ORF">ORPV_1130</name>
</gene>
<protein>
    <submittedName>
        <fullName evidence="1">Restriction endonuclease</fullName>
    </submittedName>
</protein>
<dbReference type="EMBL" id="LT906555">
    <property type="protein sequence ID" value="SNW63034.1"/>
    <property type="molecule type" value="Genomic_DNA"/>
</dbReference>
<dbReference type="KEGG" id="vg:35381797"/>
<reference evidence="1" key="1">
    <citation type="submission" date="2017-08" db="EMBL/GenBank/DDBJ databases">
        <authorList>
            <consortium name="Urmite Genomes"/>
        </authorList>
    </citation>
    <scope>NUCLEOTIDE SEQUENCE [LARGE SCALE GENOMIC DNA]</scope>
    <source>
        <strain evidence="1">IHUMI-LCC2</strain>
    </source>
</reference>
<dbReference type="GeneID" id="35381797"/>
<evidence type="ECO:0000313" key="1">
    <source>
        <dbReference type="EMBL" id="SNW63034.1"/>
    </source>
</evidence>
<keyword evidence="1" id="KW-0378">Hydrolase</keyword>
<keyword evidence="2" id="KW-1185">Reference proteome</keyword>
<dbReference type="Proteomes" id="UP000236316">
    <property type="component" value="Segment"/>
</dbReference>
<sequence length="188" mass="21890">MSYIDKFIDTLAKMRAEEINKTKDIRRRERKNILSKLQYINVYVTAQTRIDVSEFASEIWIEELKRHKTNEIIDKCFKSEEIAIQRINDYLEENVGTDADNISIDTNGTMIAFTSIGDYYRDVQIYIPLISRIGIPLPVYDDIQTYVSNNGVYGESYSKNQLNNVVRLDDDESFVVGYIMDNINVFVN</sequence>
<keyword evidence="1" id="KW-0255">Endonuclease</keyword>
<dbReference type="GO" id="GO:0004519">
    <property type="term" value="F:endonuclease activity"/>
    <property type="evidence" value="ECO:0007669"/>
    <property type="project" value="UniProtKB-KW"/>
</dbReference>
<organism evidence="1">
    <name type="scientific">Orpheovirus IHUMI-LCC2</name>
    <dbReference type="NCBI Taxonomy" id="2023057"/>
    <lineage>
        <taxon>Viruses</taxon>
        <taxon>Varidnaviria</taxon>
        <taxon>Bamfordvirae</taxon>
        <taxon>Nucleocytoviricota</taxon>
        <taxon>Megaviricetes</taxon>
        <taxon>Pimascovirales</taxon>
        <taxon>Ocovirineae</taxon>
        <taxon>Orpheoviridae</taxon>
        <taxon>Alphaorpheovirus</taxon>
        <taxon>Alphaorpheovirus massiliense</taxon>
    </lineage>
</organism>
<keyword evidence="1" id="KW-0540">Nuclease</keyword>
<evidence type="ECO:0000313" key="2">
    <source>
        <dbReference type="Proteomes" id="UP000236316"/>
    </source>
</evidence>
<name>A0A2I2L673_9VIRU</name>
<proteinExistence type="predicted"/>